<dbReference type="Proteomes" id="UP000295509">
    <property type="component" value="Unassembled WGS sequence"/>
</dbReference>
<evidence type="ECO:0000256" key="1">
    <source>
        <dbReference type="SAM" id="MobiDB-lite"/>
    </source>
</evidence>
<proteinExistence type="predicted"/>
<accession>A0A4R8LE65</accession>
<gene>
    <name evidence="3" type="ORF">BX592_12573</name>
</gene>
<evidence type="ECO:0000256" key="2">
    <source>
        <dbReference type="SAM" id="SignalP"/>
    </source>
</evidence>
<dbReference type="OrthoDB" id="9100671at2"/>
<keyword evidence="2" id="KW-0732">Signal</keyword>
<evidence type="ECO:0000313" key="3">
    <source>
        <dbReference type="EMBL" id="TDY40429.1"/>
    </source>
</evidence>
<dbReference type="AlphaFoldDB" id="A0A4R8LE65"/>
<keyword evidence="4" id="KW-1185">Reference proteome</keyword>
<protein>
    <submittedName>
        <fullName evidence="3">Uncharacterized protein</fullName>
    </submittedName>
</protein>
<dbReference type="EMBL" id="SORE01000025">
    <property type="protein sequence ID" value="TDY40429.1"/>
    <property type="molecule type" value="Genomic_DNA"/>
</dbReference>
<sequence length="109" mass="11267">MRKSTALLHLAAAFALAGAAGLANAQGLSVYDDVHAPQNSTRLMPNAPLGSEYPTHGNRQAGELDLNPTDPRAQLVNGLPNNAQAGGYGAPLAGRRDNVMPPPSAQKTE</sequence>
<feature type="region of interest" description="Disordered" evidence="1">
    <location>
        <begin position="38"/>
        <end position="109"/>
    </location>
</feature>
<evidence type="ECO:0000313" key="4">
    <source>
        <dbReference type="Proteomes" id="UP000295509"/>
    </source>
</evidence>
<dbReference type="RefSeq" id="WP_134196297.1">
    <property type="nucleotide sequence ID" value="NZ_JBHLUW010000005.1"/>
</dbReference>
<name>A0A4R8LE65_9BURK</name>
<feature type="chain" id="PRO_5020202607" evidence="2">
    <location>
        <begin position="26"/>
        <end position="109"/>
    </location>
</feature>
<comment type="caution">
    <text evidence="3">The sequence shown here is derived from an EMBL/GenBank/DDBJ whole genome shotgun (WGS) entry which is preliminary data.</text>
</comment>
<feature type="compositionally biased region" description="Pro residues" evidence="1">
    <location>
        <begin position="100"/>
        <end position="109"/>
    </location>
</feature>
<feature type="signal peptide" evidence="2">
    <location>
        <begin position="1"/>
        <end position="25"/>
    </location>
</feature>
<organism evidence="3 4">
    <name type="scientific">Paraburkholderia rhizosphaerae</name>
    <dbReference type="NCBI Taxonomy" id="480658"/>
    <lineage>
        <taxon>Bacteria</taxon>
        <taxon>Pseudomonadati</taxon>
        <taxon>Pseudomonadota</taxon>
        <taxon>Betaproteobacteria</taxon>
        <taxon>Burkholderiales</taxon>
        <taxon>Burkholderiaceae</taxon>
        <taxon>Paraburkholderia</taxon>
    </lineage>
</organism>
<reference evidence="3 4" key="1">
    <citation type="submission" date="2019-03" db="EMBL/GenBank/DDBJ databases">
        <title>Genomic Encyclopedia of Type Strains, Phase III (KMG-III): the genomes of soil and plant-associated and newly described type strains.</title>
        <authorList>
            <person name="Whitman W."/>
        </authorList>
    </citation>
    <scope>NUCLEOTIDE SEQUENCE [LARGE SCALE GENOMIC DNA]</scope>
    <source>
        <strain evidence="3 4">LMG 29544</strain>
    </source>
</reference>